<organism evidence="1 2">
    <name type="scientific">Pomacea canaliculata</name>
    <name type="common">Golden apple snail</name>
    <dbReference type="NCBI Taxonomy" id="400727"/>
    <lineage>
        <taxon>Eukaryota</taxon>
        <taxon>Metazoa</taxon>
        <taxon>Spiralia</taxon>
        <taxon>Lophotrochozoa</taxon>
        <taxon>Mollusca</taxon>
        <taxon>Gastropoda</taxon>
        <taxon>Caenogastropoda</taxon>
        <taxon>Architaenioglossa</taxon>
        <taxon>Ampullarioidea</taxon>
        <taxon>Ampullariidae</taxon>
        <taxon>Pomacea</taxon>
    </lineage>
</organism>
<protein>
    <submittedName>
        <fullName evidence="1">Uncharacterized protein</fullName>
    </submittedName>
</protein>
<accession>A0A2T7PQB7</accession>
<dbReference type="AlphaFoldDB" id="A0A2T7PQB7"/>
<comment type="caution">
    <text evidence="1">The sequence shown here is derived from an EMBL/GenBank/DDBJ whole genome shotgun (WGS) entry which is preliminary data.</text>
</comment>
<dbReference type="EMBL" id="PZQS01000002">
    <property type="protein sequence ID" value="PVD35605.1"/>
    <property type="molecule type" value="Genomic_DNA"/>
</dbReference>
<dbReference type="Proteomes" id="UP000245119">
    <property type="component" value="Linkage Group LG2"/>
</dbReference>
<evidence type="ECO:0000313" key="2">
    <source>
        <dbReference type="Proteomes" id="UP000245119"/>
    </source>
</evidence>
<reference evidence="1 2" key="1">
    <citation type="submission" date="2018-04" db="EMBL/GenBank/DDBJ databases">
        <title>The genome of golden apple snail Pomacea canaliculata provides insight into stress tolerance and invasive adaptation.</title>
        <authorList>
            <person name="Liu C."/>
            <person name="Liu B."/>
            <person name="Ren Y."/>
            <person name="Zhang Y."/>
            <person name="Wang H."/>
            <person name="Li S."/>
            <person name="Jiang F."/>
            <person name="Yin L."/>
            <person name="Zhang G."/>
            <person name="Qian W."/>
            <person name="Fan W."/>
        </authorList>
    </citation>
    <scope>NUCLEOTIDE SEQUENCE [LARGE SCALE GENOMIC DNA]</scope>
    <source>
        <strain evidence="1">SZHN2017</strain>
        <tissue evidence="1">Muscle</tissue>
    </source>
</reference>
<proteinExistence type="predicted"/>
<name>A0A2T7PQB7_POMCA</name>
<gene>
    <name evidence="1" type="ORF">C0Q70_02568</name>
</gene>
<evidence type="ECO:0000313" key="1">
    <source>
        <dbReference type="EMBL" id="PVD35605.1"/>
    </source>
</evidence>
<sequence length="130" mass="14583">MSLIAFFLLQYSMRGENGEALHTYLAVPLFDFFFPPNSPPVHPYNRSRKPFERTCFTKRWSHVLRTLQPLSKEADKLSPQSSALSSAVSTQGLNHQAPMPAALRLDASWSPLQNSEVAYVRVTCGVCVRA</sequence>
<keyword evidence="2" id="KW-1185">Reference proteome</keyword>